<dbReference type="EMBL" id="JAXIOK010000021">
    <property type="protein sequence ID" value="KAK4745892.1"/>
    <property type="molecule type" value="Genomic_DNA"/>
</dbReference>
<name>A0AAN7GT22_9MYRT</name>
<keyword evidence="2" id="KW-1185">Reference proteome</keyword>
<dbReference type="AlphaFoldDB" id="A0AAN7GT22"/>
<evidence type="ECO:0000313" key="2">
    <source>
        <dbReference type="Proteomes" id="UP001345219"/>
    </source>
</evidence>
<reference evidence="1 2" key="1">
    <citation type="journal article" date="2023" name="Hortic Res">
        <title>Pangenome of water caltrop reveals structural variations and asymmetric subgenome divergence after allopolyploidization.</title>
        <authorList>
            <person name="Zhang X."/>
            <person name="Chen Y."/>
            <person name="Wang L."/>
            <person name="Yuan Y."/>
            <person name="Fang M."/>
            <person name="Shi L."/>
            <person name="Lu R."/>
            <person name="Comes H.P."/>
            <person name="Ma Y."/>
            <person name="Chen Y."/>
            <person name="Huang G."/>
            <person name="Zhou Y."/>
            <person name="Zheng Z."/>
            <person name="Qiu Y."/>
        </authorList>
    </citation>
    <scope>NUCLEOTIDE SEQUENCE [LARGE SCALE GENOMIC DNA]</scope>
    <source>
        <tissue evidence="1">Roots</tissue>
    </source>
</reference>
<evidence type="ECO:0000313" key="1">
    <source>
        <dbReference type="EMBL" id="KAK4745892.1"/>
    </source>
</evidence>
<protein>
    <submittedName>
        <fullName evidence="1">Uncharacterized protein</fullName>
    </submittedName>
</protein>
<accession>A0AAN7GT22</accession>
<comment type="caution">
    <text evidence="1">The sequence shown here is derived from an EMBL/GenBank/DDBJ whole genome shotgun (WGS) entry which is preliminary data.</text>
</comment>
<dbReference type="Proteomes" id="UP001345219">
    <property type="component" value="Chromosome 10"/>
</dbReference>
<gene>
    <name evidence="1" type="ORF">SAY87_012204</name>
</gene>
<proteinExistence type="predicted"/>
<sequence length="69" mass="8186">METQELMRDSTHNHEMLAYEFMPNGTLQDWLSETKEIFHGAMPGKYGKPVWNDALHHRRQDGVLPIRRH</sequence>
<organism evidence="1 2">
    <name type="scientific">Trapa incisa</name>
    <dbReference type="NCBI Taxonomy" id="236973"/>
    <lineage>
        <taxon>Eukaryota</taxon>
        <taxon>Viridiplantae</taxon>
        <taxon>Streptophyta</taxon>
        <taxon>Embryophyta</taxon>
        <taxon>Tracheophyta</taxon>
        <taxon>Spermatophyta</taxon>
        <taxon>Magnoliopsida</taxon>
        <taxon>eudicotyledons</taxon>
        <taxon>Gunneridae</taxon>
        <taxon>Pentapetalae</taxon>
        <taxon>rosids</taxon>
        <taxon>malvids</taxon>
        <taxon>Myrtales</taxon>
        <taxon>Lythraceae</taxon>
        <taxon>Trapa</taxon>
    </lineage>
</organism>